<feature type="chain" id="PRO_5019524065" description="Derlin" evidence="1">
    <location>
        <begin position="21"/>
        <end position="65"/>
    </location>
</feature>
<dbReference type="Proteomes" id="UP000274822">
    <property type="component" value="Unassembled WGS sequence"/>
</dbReference>
<keyword evidence="3" id="KW-1185">Reference proteome</keyword>
<evidence type="ECO:0000256" key="1">
    <source>
        <dbReference type="SAM" id="SignalP"/>
    </source>
</evidence>
<name>A0A433QRW5_9FUNG</name>
<comment type="caution">
    <text evidence="2">The sequence shown here is derived from an EMBL/GenBank/DDBJ whole genome shotgun (WGS) entry which is preliminary data.</text>
</comment>
<proteinExistence type="predicted"/>
<dbReference type="AlphaFoldDB" id="A0A433QRW5"/>
<evidence type="ECO:0000313" key="3">
    <source>
        <dbReference type="Proteomes" id="UP000274822"/>
    </source>
</evidence>
<sequence>MVLFMLLNIVLLQRPAGAAAIFTGLQVFEYYNAPLTIGRWSLRLYFLYVNRFPRTTRYYWFGILN</sequence>
<protein>
    <recommendedName>
        <fullName evidence="4">Derlin</fullName>
    </recommendedName>
</protein>
<gene>
    <name evidence="2" type="ORF">BC938DRAFT_475174</name>
</gene>
<organism evidence="2 3">
    <name type="scientific">Jimgerdemannia flammicorona</name>
    <dbReference type="NCBI Taxonomy" id="994334"/>
    <lineage>
        <taxon>Eukaryota</taxon>
        <taxon>Fungi</taxon>
        <taxon>Fungi incertae sedis</taxon>
        <taxon>Mucoromycota</taxon>
        <taxon>Mucoromycotina</taxon>
        <taxon>Endogonomycetes</taxon>
        <taxon>Endogonales</taxon>
        <taxon>Endogonaceae</taxon>
        <taxon>Jimgerdemannia</taxon>
    </lineage>
</organism>
<keyword evidence="1" id="KW-0732">Signal</keyword>
<accession>A0A433QRW5</accession>
<dbReference type="EMBL" id="RBNJ01001998">
    <property type="protein sequence ID" value="RUS32523.1"/>
    <property type="molecule type" value="Genomic_DNA"/>
</dbReference>
<evidence type="ECO:0000313" key="2">
    <source>
        <dbReference type="EMBL" id="RUS32523.1"/>
    </source>
</evidence>
<reference evidence="2 3" key="1">
    <citation type="journal article" date="2018" name="New Phytol.">
        <title>Phylogenomics of Endogonaceae and evolution of mycorrhizas within Mucoromycota.</title>
        <authorList>
            <person name="Chang Y."/>
            <person name="Desiro A."/>
            <person name="Na H."/>
            <person name="Sandor L."/>
            <person name="Lipzen A."/>
            <person name="Clum A."/>
            <person name="Barry K."/>
            <person name="Grigoriev I.V."/>
            <person name="Martin F.M."/>
            <person name="Stajich J.E."/>
            <person name="Smith M.E."/>
            <person name="Bonito G."/>
            <person name="Spatafora J.W."/>
        </authorList>
    </citation>
    <scope>NUCLEOTIDE SEQUENCE [LARGE SCALE GENOMIC DNA]</scope>
    <source>
        <strain evidence="2 3">AD002</strain>
    </source>
</reference>
<evidence type="ECO:0008006" key="4">
    <source>
        <dbReference type="Google" id="ProtNLM"/>
    </source>
</evidence>
<feature type="non-terminal residue" evidence="2">
    <location>
        <position position="65"/>
    </location>
</feature>
<feature type="signal peptide" evidence="1">
    <location>
        <begin position="1"/>
        <end position="20"/>
    </location>
</feature>